<evidence type="ECO:0000256" key="1">
    <source>
        <dbReference type="ARBA" id="ARBA00004123"/>
    </source>
</evidence>
<dbReference type="PANTHER" id="PTHR17616:SF8">
    <property type="entry name" value="TRANSCRIPTIONAL COACTIVATOR YORKIE"/>
    <property type="match status" value="1"/>
</dbReference>
<feature type="region of interest" description="Disordered" evidence="5">
    <location>
        <begin position="164"/>
        <end position="210"/>
    </location>
</feature>
<sequence>MRKSGRLRRLAQSRARRRPSCMVDDTDTDNNHDADGTITSKKERTGSFFRRRAPVSAKSGKVKLPPNWKEVKEEDGSTVYVNSITHRRSVEVPPALPPGWVESLHESGRACYTNKAQRKTIFTFPTAETEAPPDSNSMREEEGGDEPDSGLFARAMSIVPGRKKAAAGGAVRSSSFGRRKGGASTNASPVNSRRSQSTPAERSGGKAGANPRTVHISCSALIRETKLCVGEEMAAPLDKLLAGLASREIQPELAVKKLMELVGSIIVQQAGLSVMNAQKGVLPHGWLEYIDDNSGRPYYYNVHTRETTWYKPKPPEAPMVIAPPDDGEAVELDTNIDTHRISISADL</sequence>
<accession>A0A7S3U121</accession>
<feature type="compositionally biased region" description="Basic and acidic residues" evidence="5">
    <location>
        <begin position="29"/>
        <end position="39"/>
    </location>
</feature>
<dbReference type="SMART" id="SM00456">
    <property type="entry name" value="WW"/>
    <property type="match status" value="3"/>
</dbReference>
<protein>
    <recommendedName>
        <fullName evidence="6">WW domain-containing protein</fullName>
    </recommendedName>
</protein>
<feature type="region of interest" description="Disordered" evidence="5">
    <location>
        <begin position="125"/>
        <end position="151"/>
    </location>
</feature>
<dbReference type="Gene3D" id="2.20.70.10">
    <property type="match status" value="3"/>
</dbReference>
<comment type="subcellular location">
    <subcellularLocation>
        <location evidence="2">Cytoplasm</location>
    </subcellularLocation>
    <subcellularLocation>
        <location evidence="1">Nucleus</location>
    </subcellularLocation>
</comment>
<dbReference type="PANTHER" id="PTHR17616">
    <property type="entry name" value="YES-ASSOCIATED PROTEIN YAP1 FAMILY MEMBER"/>
    <property type="match status" value="1"/>
</dbReference>
<dbReference type="InterPro" id="IPR001202">
    <property type="entry name" value="WW_dom"/>
</dbReference>
<feature type="domain" description="WW" evidence="6">
    <location>
        <begin position="280"/>
        <end position="314"/>
    </location>
</feature>
<dbReference type="GO" id="GO:0035329">
    <property type="term" value="P:hippo signaling"/>
    <property type="evidence" value="ECO:0007669"/>
    <property type="project" value="TreeGrafter"/>
</dbReference>
<dbReference type="SUPFAM" id="SSF51045">
    <property type="entry name" value="WW domain"/>
    <property type="match status" value="2"/>
</dbReference>
<dbReference type="GO" id="GO:0005634">
    <property type="term" value="C:nucleus"/>
    <property type="evidence" value="ECO:0007669"/>
    <property type="project" value="UniProtKB-SubCell"/>
</dbReference>
<reference evidence="7" key="1">
    <citation type="submission" date="2021-01" db="EMBL/GenBank/DDBJ databases">
        <authorList>
            <person name="Corre E."/>
            <person name="Pelletier E."/>
            <person name="Niang G."/>
            <person name="Scheremetjew M."/>
            <person name="Finn R."/>
            <person name="Kale V."/>
            <person name="Holt S."/>
            <person name="Cochrane G."/>
            <person name="Meng A."/>
            <person name="Brown T."/>
            <person name="Cohen L."/>
        </authorList>
    </citation>
    <scope>NUCLEOTIDE SEQUENCE</scope>
    <source>
        <strain evidence="7">379</strain>
    </source>
</reference>
<feature type="compositionally biased region" description="Polar residues" evidence="5">
    <location>
        <begin position="183"/>
        <end position="200"/>
    </location>
</feature>
<dbReference type="CDD" id="cd00201">
    <property type="entry name" value="WW"/>
    <property type="match status" value="1"/>
</dbReference>
<feature type="domain" description="WW" evidence="6">
    <location>
        <begin position="62"/>
        <end position="95"/>
    </location>
</feature>
<dbReference type="EMBL" id="HBIR01061133">
    <property type="protein sequence ID" value="CAE0600024.1"/>
    <property type="molecule type" value="Transcribed_RNA"/>
</dbReference>
<dbReference type="PROSITE" id="PS01159">
    <property type="entry name" value="WW_DOMAIN_1"/>
    <property type="match status" value="1"/>
</dbReference>
<keyword evidence="4" id="KW-0539">Nucleus</keyword>
<dbReference type="InterPro" id="IPR036020">
    <property type="entry name" value="WW_dom_sf"/>
</dbReference>
<feature type="compositionally biased region" description="Low complexity" evidence="5">
    <location>
        <begin position="166"/>
        <end position="176"/>
    </location>
</feature>
<dbReference type="AlphaFoldDB" id="A0A7S3U121"/>
<feature type="region of interest" description="Disordered" evidence="5">
    <location>
        <begin position="1"/>
        <end position="39"/>
    </location>
</feature>
<evidence type="ECO:0000313" key="7">
    <source>
        <dbReference type="EMBL" id="CAE0600024.1"/>
    </source>
</evidence>
<keyword evidence="3" id="KW-0963">Cytoplasm</keyword>
<dbReference type="GO" id="GO:0045944">
    <property type="term" value="P:positive regulation of transcription by RNA polymerase II"/>
    <property type="evidence" value="ECO:0007669"/>
    <property type="project" value="TreeGrafter"/>
</dbReference>
<dbReference type="GO" id="GO:0005737">
    <property type="term" value="C:cytoplasm"/>
    <property type="evidence" value="ECO:0007669"/>
    <property type="project" value="UniProtKB-SubCell"/>
</dbReference>
<proteinExistence type="predicted"/>
<evidence type="ECO:0000256" key="2">
    <source>
        <dbReference type="ARBA" id="ARBA00004496"/>
    </source>
</evidence>
<dbReference type="InterPro" id="IPR051583">
    <property type="entry name" value="YAP1"/>
</dbReference>
<evidence type="ECO:0000256" key="5">
    <source>
        <dbReference type="SAM" id="MobiDB-lite"/>
    </source>
</evidence>
<feature type="compositionally biased region" description="Basic residues" evidence="5">
    <location>
        <begin position="1"/>
        <end position="19"/>
    </location>
</feature>
<name>A0A7S3U121_EMIHU</name>
<evidence type="ECO:0000256" key="3">
    <source>
        <dbReference type="ARBA" id="ARBA00022490"/>
    </source>
</evidence>
<dbReference type="Pfam" id="PF00397">
    <property type="entry name" value="WW"/>
    <property type="match status" value="1"/>
</dbReference>
<dbReference type="PROSITE" id="PS50020">
    <property type="entry name" value="WW_DOMAIN_2"/>
    <property type="match status" value="3"/>
</dbReference>
<evidence type="ECO:0000259" key="6">
    <source>
        <dbReference type="PROSITE" id="PS50020"/>
    </source>
</evidence>
<organism evidence="7">
    <name type="scientific">Emiliania huxleyi</name>
    <name type="common">Coccolithophore</name>
    <name type="synonym">Pontosphaera huxleyi</name>
    <dbReference type="NCBI Taxonomy" id="2903"/>
    <lineage>
        <taxon>Eukaryota</taxon>
        <taxon>Haptista</taxon>
        <taxon>Haptophyta</taxon>
        <taxon>Prymnesiophyceae</taxon>
        <taxon>Isochrysidales</taxon>
        <taxon>Noelaerhabdaceae</taxon>
        <taxon>Emiliania</taxon>
    </lineage>
</organism>
<feature type="domain" description="WW" evidence="6">
    <location>
        <begin position="94"/>
        <end position="127"/>
    </location>
</feature>
<gene>
    <name evidence="7" type="ORF">EHUX00137_LOCUS47505</name>
</gene>
<dbReference type="GO" id="GO:0003713">
    <property type="term" value="F:transcription coactivator activity"/>
    <property type="evidence" value="ECO:0007669"/>
    <property type="project" value="TreeGrafter"/>
</dbReference>
<evidence type="ECO:0000256" key="4">
    <source>
        <dbReference type="ARBA" id="ARBA00023242"/>
    </source>
</evidence>